<feature type="transmembrane region" description="Helical" evidence="6">
    <location>
        <begin position="308"/>
        <end position="330"/>
    </location>
</feature>
<dbReference type="InterPro" id="IPR007603">
    <property type="entry name" value="Choline_transptr-like"/>
</dbReference>
<evidence type="ECO:0000256" key="5">
    <source>
        <dbReference type="ARBA" id="ARBA00023136"/>
    </source>
</evidence>
<dbReference type="EMBL" id="JAPFFF010000004">
    <property type="protein sequence ID" value="KAK8891187.1"/>
    <property type="molecule type" value="Genomic_DNA"/>
</dbReference>
<evidence type="ECO:0000256" key="2">
    <source>
        <dbReference type="ARBA" id="ARBA00007168"/>
    </source>
</evidence>
<feature type="region of interest" description="Disordered" evidence="7">
    <location>
        <begin position="52"/>
        <end position="117"/>
    </location>
</feature>
<keyword evidence="4 6" id="KW-1133">Transmembrane helix</keyword>
<feature type="transmembrane region" description="Helical" evidence="6">
    <location>
        <begin position="400"/>
        <end position="418"/>
    </location>
</feature>
<protein>
    <recommendedName>
        <fullName evidence="6">Choline transporter-like protein</fullName>
    </recommendedName>
</protein>
<comment type="function">
    <text evidence="6">Choline transporter.</text>
</comment>
<comment type="subcellular location">
    <subcellularLocation>
        <location evidence="6">Cell membrane</location>
        <topology evidence="6">Multi-pass membrane protein</topology>
    </subcellularLocation>
    <subcellularLocation>
        <location evidence="1">Membrane</location>
        <topology evidence="1">Multi-pass membrane protein</topology>
    </subcellularLocation>
</comment>
<dbReference type="Pfam" id="PF04515">
    <property type="entry name" value="Choline_transpo"/>
    <property type="match status" value="1"/>
</dbReference>
<evidence type="ECO:0000256" key="3">
    <source>
        <dbReference type="ARBA" id="ARBA00022692"/>
    </source>
</evidence>
<name>A0ABR2KJ91_9EUKA</name>
<feature type="transmembrane region" description="Helical" evidence="6">
    <location>
        <begin position="439"/>
        <end position="463"/>
    </location>
</feature>
<keyword evidence="5 6" id="KW-0472">Membrane</keyword>
<keyword evidence="9" id="KW-1185">Reference proteome</keyword>
<evidence type="ECO:0000313" key="8">
    <source>
        <dbReference type="EMBL" id="KAK8891187.1"/>
    </source>
</evidence>
<reference evidence="8 9" key="1">
    <citation type="submission" date="2024-04" db="EMBL/GenBank/DDBJ databases">
        <title>Tritrichomonas musculus Genome.</title>
        <authorList>
            <person name="Alves-Ferreira E."/>
            <person name="Grigg M."/>
            <person name="Lorenzi H."/>
            <person name="Galac M."/>
        </authorList>
    </citation>
    <scope>NUCLEOTIDE SEQUENCE [LARGE SCALE GENOMIC DNA]</scope>
    <source>
        <strain evidence="8 9">EAF2021</strain>
    </source>
</reference>
<feature type="transmembrane region" description="Helical" evidence="6">
    <location>
        <begin position="562"/>
        <end position="580"/>
    </location>
</feature>
<comment type="caution">
    <text evidence="8">The sequence shown here is derived from an EMBL/GenBank/DDBJ whole genome shotgun (WGS) entry which is preliminary data.</text>
</comment>
<proteinExistence type="inferred from homology"/>
<accession>A0ABR2KJ91</accession>
<feature type="transmembrane region" description="Helical" evidence="6">
    <location>
        <begin position="279"/>
        <end position="301"/>
    </location>
</feature>
<feature type="transmembrane region" description="Helical" evidence="6">
    <location>
        <begin position="534"/>
        <end position="555"/>
    </location>
</feature>
<feature type="transmembrane region" description="Helical" evidence="6">
    <location>
        <begin position="469"/>
        <end position="488"/>
    </location>
</feature>
<dbReference type="PANTHER" id="PTHR12385">
    <property type="entry name" value="CHOLINE TRANSPORTER-LIKE (SLC FAMILY 44)"/>
    <property type="match status" value="1"/>
</dbReference>
<comment type="similarity">
    <text evidence="2 6">Belongs to the CTL (choline transporter-like) family.</text>
</comment>
<feature type="transmembrane region" description="Helical" evidence="6">
    <location>
        <begin position="250"/>
        <end position="273"/>
    </location>
</feature>
<feature type="transmembrane region" description="Helical" evidence="6">
    <location>
        <begin position="177"/>
        <end position="199"/>
    </location>
</feature>
<dbReference type="PANTHER" id="PTHR12385:SF4">
    <property type="entry name" value="PROTEIN PNS1"/>
    <property type="match status" value="1"/>
</dbReference>
<evidence type="ECO:0000313" key="9">
    <source>
        <dbReference type="Proteomes" id="UP001470230"/>
    </source>
</evidence>
<evidence type="ECO:0000256" key="6">
    <source>
        <dbReference type="RuleBase" id="RU368066"/>
    </source>
</evidence>
<evidence type="ECO:0000256" key="4">
    <source>
        <dbReference type="ARBA" id="ARBA00022989"/>
    </source>
</evidence>
<sequence length="628" mass="70644">MSHQPVEPSLTENANVSTERNNYYASVQQGFYYSYYIPQGSAGFQAFDPQTSQYPQAQQAQQNVPPPQAQQYQQYPTPQPVQQYQQYPTPQQGVPQQQYIPQEPIPDQGQTSNGNSGFFSRFNNLKPTIVYQNITVEQWSTVQCEETMYSKYWDSPESFEPETFSENVKSETKWNDLGWMIAFWVNFLIFFILFIVIAAKGTKASKTYFDGSYSKVLLYYGEDDDYGYGDDYDYDGSSSKSSSGGVPKNIMGYTVGLGLVIGLVLNAIHSVYILFLPNIYIHFGFFICILISFLCIIPALALKLWAALLLPAIVAIICLIAYCCLKKYILISAQVLKYACRLLWKNPTLFIVYLIQAAVQVVLAILFIVSIVYIVIIGWSFAIIIYYLFSFYWMSLTSTYVIYLITAGVAAQEYFLAGTEYMPKMAVWASTKRAMTTSFGSASFAGFLIAIINILEEVVYYALDSDSTIVNIIALIAMCVLACIRCCIDTIARNALIYCATFGIPFLEGCRRWLELDTSKFIGTIVNNVIISSALNLHLFAFTFGAALIGLGIGYGIGKGDAFTMVLMFFACSIYFLLLFDLLNEPLITLADTLFVCFAECPQILKIQNNELYEKFVAVYGDELGRHL</sequence>
<dbReference type="Proteomes" id="UP001470230">
    <property type="component" value="Unassembled WGS sequence"/>
</dbReference>
<evidence type="ECO:0000256" key="7">
    <source>
        <dbReference type="SAM" id="MobiDB-lite"/>
    </source>
</evidence>
<evidence type="ECO:0000256" key="1">
    <source>
        <dbReference type="ARBA" id="ARBA00004141"/>
    </source>
</evidence>
<keyword evidence="3 6" id="KW-0812">Transmembrane</keyword>
<gene>
    <name evidence="8" type="ORF">M9Y10_028393</name>
</gene>
<organism evidence="8 9">
    <name type="scientific">Tritrichomonas musculus</name>
    <dbReference type="NCBI Taxonomy" id="1915356"/>
    <lineage>
        <taxon>Eukaryota</taxon>
        <taxon>Metamonada</taxon>
        <taxon>Parabasalia</taxon>
        <taxon>Tritrichomonadida</taxon>
        <taxon>Tritrichomonadidae</taxon>
        <taxon>Tritrichomonas</taxon>
    </lineage>
</organism>